<name>A0A8J5JHY3_HOMAM</name>
<dbReference type="Proteomes" id="UP000747542">
    <property type="component" value="Unassembled WGS sequence"/>
</dbReference>
<evidence type="ECO:0000256" key="1">
    <source>
        <dbReference type="SAM" id="Phobius"/>
    </source>
</evidence>
<reference evidence="2" key="1">
    <citation type="journal article" date="2021" name="Sci. Adv.">
        <title>The American lobster genome reveals insights on longevity, neural, and immune adaptations.</title>
        <authorList>
            <person name="Polinski J.M."/>
            <person name="Zimin A.V."/>
            <person name="Clark K.F."/>
            <person name="Kohn A.B."/>
            <person name="Sadowski N."/>
            <person name="Timp W."/>
            <person name="Ptitsyn A."/>
            <person name="Khanna P."/>
            <person name="Romanova D.Y."/>
            <person name="Williams P."/>
            <person name="Greenwood S.J."/>
            <person name="Moroz L.L."/>
            <person name="Walt D.R."/>
            <person name="Bodnar A.G."/>
        </authorList>
    </citation>
    <scope>NUCLEOTIDE SEQUENCE</scope>
    <source>
        <strain evidence="2">GMGI-L3</strain>
    </source>
</reference>
<dbReference type="AlphaFoldDB" id="A0A8J5JHY3"/>
<proteinExistence type="predicted"/>
<evidence type="ECO:0000313" key="3">
    <source>
        <dbReference type="Proteomes" id="UP000747542"/>
    </source>
</evidence>
<protein>
    <submittedName>
        <fullName evidence="2">Uncharacterized protein</fullName>
    </submittedName>
</protein>
<keyword evidence="1" id="KW-0812">Transmembrane</keyword>
<keyword evidence="1" id="KW-1133">Transmembrane helix</keyword>
<accession>A0A8J5JHY3</accession>
<feature type="transmembrane region" description="Helical" evidence="1">
    <location>
        <begin position="25"/>
        <end position="42"/>
    </location>
</feature>
<gene>
    <name evidence="2" type="ORF">Hamer_G019994</name>
</gene>
<keyword evidence="1" id="KW-0472">Membrane</keyword>
<comment type="caution">
    <text evidence="2">The sequence shown here is derived from an EMBL/GenBank/DDBJ whole genome shotgun (WGS) entry which is preliminary data.</text>
</comment>
<organism evidence="2 3">
    <name type="scientific">Homarus americanus</name>
    <name type="common">American lobster</name>
    <dbReference type="NCBI Taxonomy" id="6706"/>
    <lineage>
        <taxon>Eukaryota</taxon>
        <taxon>Metazoa</taxon>
        <taxon>Ecdysozoa</taxon>
        <taxon>Arthropoda</taxon>
        <taxon>Crustacea</taxon>
        <taxon>Multicrustacea</taxon>
        <taxon>Malacostraca</taxon>
        <taxon>Eumalacostraca</taxon>
        <taxon>Eucarida</taxon>
        <taxon>Decapoda</taxon>
        <taxon>Pleocyemata</taxon>
        <taxon>Astacidea</taxon>
        <taxon>Nephropoidea</taxon>
        <taxon>Nephropidae</taxon>
        <taxon>Homarus</taxon>
    </lineage>
</organism>
<dbReference type="EMBL" id="JAHLQT010044137">
    <property type="protein sequence ID" value="KAG7154573.1"/>
    <property type="molecule type" value="Genomic_DNA"/>
</dbReference>
<keyword evidence="3" id="KW-1185">Reference proteome</keyword>
<sequence>MGAAATSNCVLVNEESHTKQFSPKALVLCFVWFYLVILMNAFNSVPAGVLDAGLPFTPVPVNPTVNSGTGGEGQMISH</sequence>
<evidence type="ECO:0000313" key="2">
    <source>
        <dbReference type="EMBL" id="KAG7154573.1"/>
    </source>
</evidence>